<accession>A0A0P6XZ37</accession>
<comment type="caution">
    <text evidence="3">The sequence shown here is derived from an EMBL/GenBank/DDBJ whole genome shotgun (WGS) entry which is preliminary data.</text>
</comment>
<keyword evidence="4" id="KW-1185">Reference proteome</keyword>
<evidence type="ECO:0000313" key="4">
    <source>
        <dbReference type="Proteomes" id="UP000050277"/>
    </source>
</evidence>
<dbReference type="EMBL" id="LGKP01000013">
    <property type="protein sequence ID" value="KPL90148.1"/>
    <property type="molecule type" value="Genomic_DNA"/>
</dbReference>
<protein>
    <recommendedName>
        <fullName evidence="2">Prenyltransferase alpha-alpha toroid domain-containing protein</fullName>
    </recommendedName>
</protein>
<keyword evidence="1" id="KW-0677">Repeat</keyword>
<feature type="domain" description="Prenyltransferase alpha-alpha toroid" evidence="2">
    <location>
        <begin position="403"/>
        <end position="509"/>
    </location>
</feature>
<gene>
    <name evidence="3" type="ORF">SE18_08030</name>
</gene>
<dbReference type="Pfam" id="PF00432">
    <property type="entry name" value="Prenyltrans"/>
    <property type="match status" value="3"/>
</dbReference>
<dbReference type="AlphaFoldDB" id="A0A0P6XZ37"/>
<dbReference type="GO" id="GO:0003824">
    <property type="term" value="F:catalytic activity"/>
    <property type="evidence" value="ECO:0007669"/>
    <property type="project" value="InterPro"/>
</dbReference>
<evidence type="ECO:0000256" key="1">
    <source>
        <dbReference type="ARBA" id="ARBA00022737"/>
    </source>
</evidence>
<evidence type="ECO:0000259" key="2">
    <source>
        <dbReference type="Pfam" id="PF00432"/>
    </source>
</evidence>
<organism evidence="3 4">
    <name type="scientific">Herpetosiphon geysericola</name>
    <dbReference type="NCBI Taxonomy" id="70996"/>
    <lineage>
        <taxon>Bacteria</taxon>
        <taxon>Bacillati</taxon>
        <taxon>Chloroflexota</taxon>
        <taxon>Chloroflexia</taxon>
        <taxon>Herpetosiphonales</taxon>
        <taxon>Herpetosiphonaceae</taxon>
        <taxon>Herpetosiphon</taxon>
    </lineage>
</organism>
<dbReference type="InterPro" id="IPR001330">
    <property type="entry name" value="Prenyltrans"/>
</dbReference>
<reference evidence="3 4" key="1">
    <citation type="submission" date="2015-07" db="EMBL/GenBank/DDBJ databases">
        <title>Whole genome sequence of Herpetosiphon geysericola DSM 7119.</title>
        <authorList>
            <person name="Hemp J."/>
            <person name="Ward L.M."/>
            <person name="Pace L.A."/>
            <person name="Fischer W.W."/>
        </authorList>
    </citation>
    <scope>NUCLEOTIDE SEQUENCE [LARGE SCALE GENOMIC DNA]</scope>
    <source>
        <strain evidence="3 4">DSM 7119</strain>
    </source>
</reference>
<evidence type="ECO:0000313" key="3">
    <source>
        <dbReference type="EMBL" id="KPL90148.1"/>
    </source>
</evidence>
<feature type="domain" description="Prenyltransferase alpha-alpha toroid" evidence="2">
    <location>
        <begin position="97"/>
        <end position="177"/>
    </location>
</feature>
<proteinExistence type="predicted"/>
<feature type="domain" description="Prenyltransferase alpha-alpha toroid" evidence="2">
    <location>
        <begin position="300"/>
        <end position="357"/>
    </location>
</feature>
<name>A0A0P6XZ37_9CHLR</name>
<dbReference type="InterPro" id="IPR008930">
    <property type="entry name" value="Terpenoid_cyclase/PrenylTrfase"/>
</dbReference>
<dbReference type="Gene3D" id="1.50.10.20">
    <property type="match status" value="1"/>
</dbReference>
<sequence length="576" mass="64821">MAQADQPALIQTSPGYQQWHAATSAYLKTAYKETGTYGVINPAIQSNGYWLYRGLRINQTLGAQRLPFDQSGQWAIDRLTLIMEQPEKAFISLQSESFYLLESLAILNIAFPEPQTLASLIQALQQPQGYFLATTTSQAEQPTNQSDSFASTYFSLRILDRLGYPYASHDQLFAWIKTEWRARQQANDPGSLASLLVLIELLKPTSALPTDYSWDSILSMYRAKSKIATNYSDLGFDLSGMLGYAEYTGIAEAWLEQATIDFINDPVRNHDGLIVDSNQTPDLLFSEMLYRAAQAHPTLAVNQQRMQEFLQRQLMPDGSFYPVVLSEDDVLTTVFAYQYARLFPELPSAATSDLNSVIAHLLEKPQLRLEELYSLSMLDVAKLSATNQQLFVQQLEQAKPSSEADLQQYFFYLSALNKLKLPITDSLKQQVINVVEGFKLNGNYGVEGTITAYHTAMAVILYSYLGYNVDQQAANINWIRQFLETLEAQNSQTFTVREVYLLLLALNLQNQPLPHVEALTTWMAACLPPAGNSLYQPFDPAQQQPDFYVLPYTLAGLRLLGIDIYDQQVLSGLMQP</sequence>
<dbReference type="SUPFAM" id="SSF48239">
    <property type="entry name" value="Terpenoid cyclases/Protein prenyltransferases"/>
    <property type="match status" value="2"/>
</dbReference>
<dbReference type="Proteomes" id="UP000050277">
    <property type="component" value="Unassembled WGS sequence"/>
</dbReference>